<evidence type="ECO:0000256" key="1">
    <source>
        <dbReference type="SAM" id="MobiDB-lite"/>
    </source>
</evidence>
<dbReference type="Proteomes" id="UP000193411">
    <property type="component" value="Unassembled WGS sequence"/>
</dbReference>
<name>A0A1Y2I000_9FUNG</name>
<feature type="signal peptide" evidence="2">
    <location>
        <begin position="1"/>
        <end position="36"/>
    </location>
</feature>
<feature type="chain" id="PRO_5012508409" description="Secreted protein" evidence="2">
    <location>
        <begin position="37"/>
        <end position="139"/>
    </location>
</feature>
<organism evidence="3 4">
    <name type="scientific">Catenaria anguillulae PL171</name>
    <dbReference type="NCBI Taxonomy" id="765915"/>
    <lineage>
        <taxon>Eukaryota</taxon>
        <taxon>Fungi</taxon>
        <taxon>Fungi incertae sedis</taxon>
        <taxon>Blastocladiomycota</taxon>
        <taxon>Blastocladiomycetes</taxon>
        <taxon>Blastocladiales</taxon>
        <taxon>Catenariaceae</taxon>
        <taxon>Catenaria</taxon>
    </lineage>
</organism>
<comment type="caution">
    <text evidence="3">The sequence shown here is derived from an EMBL/GenBank/DDBJ whole genome shotgun (WGS) entry which is preliminary data.</text>
</comment>
<evidence type="ECO:0000313" key="3">
    <source>
        <dbReference type="EMBL" id="ORZ40069.1"/>
    </source>
</evidence>
<sequence length="139" mass="15528">MLAFATKPSLRSTIAVVAVIMLSVLLTLSGAVPVTAAPTRPDPQPNALVRRQIPMPITASAGPRRWCCRERGRCVTTNCQPRVANGRRSFGARGFPTRTLHQQTSAAPDSRTHLIRRPRKCRERMHRDHVLKPMRPQHP</sequence>
<protein>
    <recommendedName>
        <fullName evidence="5">Secreted protein</fullName>
    </recommendedName>
</protein>
<proteinExistence type="predicted"/>
<evidence type="ECO:0008006" key="5">
    <source>
        <dbReference type="Google" id="ProtNLM"/>
    </source>
</evidence>
<dbReference type="AlphaFoldDB" id="A0A1Y2I000"/>
<gene>
    <name evidence="3" type="ORF">BCR44DRAFT_211336</name>
</gene>
<keyword evidence="2" id="KW-0732">Signal</keyword>
<reference evidence="3 4" key="1">
    <citation type="submission" date="2016-07" db="EMBL/GenBank/DDBJ databases">
        <title>Pervasive Adenine N6-methylation of Active Genes in Fungi.</title>
        <authorList>
            <consortium name="DOE Joint Genome Institute"/>
            <person name="Mondo S.J."/>
            <person name="Dannebaum R.O."/>
            <person name="Kuo R.C."/>
            <person name="Labutti K."/>
            <person name="Haridas S."/>
            <person name="Kuo A."/>
            <person name="Salamov A."/>
            <person name="Ahrendt S.R."/>
            <person name="Lipzen A."/>
            <person name="Sullivan W."/>
            <person name="Andreopoulos W.B."/>
            <person name="Clum A."/>
            <person name="Lindquist E."/>
            <person name="Daum C."/>
            <person name="Ramamoorthy G.K."/>
            <person name="Gryganskyi A."/>
            <person name="Culley D."/>
            <person name="Magnuson J.K."/>
            <person name="James T.Y."/>
            <person name="O'Malley M.A."/>
            <person name="Stajich J.E."/>
            <person name="Spatafora J.W."/>
            <person name="Visel A."/>
            <person name="Grigoriev I.V."/>
        </authorList>
    </citation>
    <scope>NUCLEOTIDE SEQUENCE [LARGE SCALE GENOMIC DNA]</scope>
    <source>
        <strain evidence="3 4">PL171</strain>
    </source>
</reference>
<evidence type="ECO:0000256" key="2">
    <source>
        <dbReference type="SAM" id="SignalP"/>
    </source>
</evidence>
<keyword evidence="4" id="KW-1185">Reference proteome</keyword>
<dbReference type="EMBL" id="MCFL01000004">
    <property type="protein sequence ID" value="ORZ40069.1"/>
    <property type="molecule type" value="Genomic_DNA"/>
</dbReference>
<evidence type="ECO:0000313" key="4">
    <source>
        <dbReference type="Proteomes" id="UP000193411"/>
    </source>
</evidence>
<accession>A0A1Y2I000</accession>
<feature type="region of interest" description="Disordered" evidence="1">
    <location>
        <begin position="120"/>
        <end position="139"/>
    </location>
</feature>